<organism evidence="2 3">
    <name type="scientific">Cochliobolus heterostrophus (strain C4 / ATCC 48331 / race T)</name>
    <name type="common">Southern corn leaf blight fungus</name>
    <name type="synonym">Bipolaris maydis</name>
    <dbReference type="NCBI Taxonomy" id="665024"/>
    <lineage>
        <taxon>Eukaryota</taxon>
        <taxon>Fungi</taxon>
        <taxon>Dikarya</taxon>
        <taxon>Ascomycota</taxon>
        <taxon>Pezizomycotina</taxon>
        <taxon>Dothideomycetes</taxon>
        <taxon>Pleosporomycetidae</taxon>
        <taxon>Pleosporales</taxon>
        <taxon>Pleosporineae</taxon>
        <taxon>Pleosporaceae</taxon>
        <taxon>Bipolaris</taxon>
    </lineage>
</organism>
<dbReference type="GeneID" id="25845096"/>
<feature type="transmembrane region" description="Helical" evidence="1">
    <location>
        <begin position="266"/>
        <end position="282"/>
    </location>
</feature>
<keyword evidence="3" id="KW-1185">Reference proteome</keyword>
<dbReference type="HOGENOM" id="CLU_804127_0_0_1"/>
<sequence>MPLTLTPATDDWDQPSSAAQSPIETIHFENAKDMAKTLAALAERFIQAGETHLAYNNVSDRYFVKTWKRLFEECLNDFGANYDNTEDVDNRDDAAPHSTINVHISVLRTLLPSFTITFHDIQLPTLSTMPNRVPNLHSTFYGLVLLFLQVVGYVLCRREVLILLLNAADYIESSQLFMAIQSIDEYGSWLASNLEVALAHLQTAMTNSLQFIRIAHQQSLDSIATSEKQLNVATWEHLEGVSSDLARQPIRALHSTMFHSIESAAAIYRVISGVCILIAHLVKTSPYFERLAIAGKYAFALYIITTISWGIWISFWRVLRFIGFTTVAYITAGWRWLWYSLFNIG</sequence>
<evidence type="ECO:0000313" key="2">
    <source>
        <dbReference type="EMBL" id="ENI00859.1"/>
    </source>
</evidence>
<feature type="transmembrane region" description="Helical" evidence="1">
    <location>
        <begin position="294"/>
        <end position="312"/>
    </location>
</feature>
<dbReference type="AlphaFoldDB" id="N4WKH5"/>
<keyword evidence="1" id="KW-0472">Membrane</keyword>
<accession>N4WKH5</accession>
<feature type="transmembrane region" description="Helical" evidence="1">
    <location>
        <begin position="138"/>
        <end position="156"/>
    </location>
</feature>
<dbReference type="Proteomes" id="UP000012338">
    <property type="component" value="Unassembled WGS sequence"/>
</dbReference>
<feature type="transmembrane region" description="Helical" evidence="1">
    <location>
        <begin position="319"/>
        <end position="338"/>
    </location>
</feature>
<reference evidence="3" key="2">
    <citation type="journal article" date="2013" name="PLoS Genet.">
        <title>Comparative genome structure, secondary metabolite, and effector coding capacity across Cochliobolus pathogens.</title>
        <authorList>
            <person name="Condon B.J."/>
            <person name="Leng Y."/>
            <person name="Wu D."/>
            <person name="Bushley K.E."/>
            <person name="Ohm R.A."/>
            <person name="Otillar R."/>
            <person name="Martin J."/>
            <person name="Schackwitz W."/>
            <person name="Grimwood J."/>
            <person name="MohdZainudin N."/>
            <person name="Xue C."/>
            <person name="Wang R."/>
            <person name="Manning V.A."/>
            <person name="Dhillon B."/>
            <person name="Tu Z.J."/>
            <person name="Steffenson B.J."/>
            <person name="Salamov A."/>
            <person name="Sun H."/>
            <person name="Lowry S."/>
            <person name="LaButti K."/>
            <person name="Han J."/>
            <person name="Copeland A."/>
            <person name="Lindquist E."/>
            <person name="Barry K."/>
            <person name="Schmutz J."/>
            <person name="Baker S.E."/>
            <person name="Ciuffetti L.M."/>
            <person name="Grigoriev I.V."/>
            <person name="Zhong S."/>
            <person name="Turgeon B.G."/>
        </authorList>
    </citation>
    <scope>NUCLEOTIDE SEQUENCE [LARGE SCALE GENOMIC DNA]</scope>
    <source>
        <strain evidence="3">C4 / ATCC 48331 / race T</strain>
    </source>
</reference>
<name>N4WKH5_COCH4</name>
<evidence type="ECO:0000256" key="1">
    <source>
        <dbReference type="SAM" id="Phobius"/>
    </source>
</evidence>
<evidence type="ECO:0000313" key="3">
    <source>
        <dbReference type="Proteomes" id="UP000012338"/>
    </source>
</evidence>
<keyword evidence="1" id="KW-1133">Transmembrane helix</keyword>
<proteinExistence type="predicted"/>
<protein>
    <submittedName>
        <fullName evidence="2">Uncharacterized protein</fullName>
    </submittedName>
</protein>
<dbReference type="OrthoDB" id="10658014at2759"/>
<keyword evidence="1" id="KW-0812">Transmembrane</keyword>
<dbReference type="EMBL" id="KB733471">
    <property type="protein sequence ID" value="ENI00859.1"/>
    <property type="molecule type" value="Genomic_DNA"/>
</dbReference>
<gene>
    <name evidence="2" type="ORF">COCC4DRAFT_43982</name>
</gene>
<reference evidence="2 3" key="1">
    <citation type="journal article" date="2012" name="PLoS Pathog.">
        <title>Diverse lifestyles and strategies of plant pathogenesis encoded in the genomes of eighteen Dothideomycetes fungi.</title>
        <authorList>
            <person name="Ohm R.A."/>
            <person name="Feau N."/>
            <person name="Henrissat B."/>
            <person name="Schoch C.L."/>
            <person name="Horwitz B.A."/>
            <person name="Barry K.W."/>
            <person name="Condon B.J."/>
            <person name="Copeland A.C."/>
            <person name="Dhillon B."/>
            <person name="Glaser F."/>
            <person name="Hesse C.N."/>
            <person name="Kosti I."/>
            <person name="LaButti K."/>
            <person name="Lindquist E.A."/>
            <person name="Lucas S."/>
            <person name="Salamov A.A."/>
            <person name="Bradshaw R.E."/>
            <person name="Ciuffetti L."/>
            <person name="Hamelin R.C."/>
            <person name="Kema G.H.J."/>
            <person name="Lawrence C."/>
            <person name="Scott J.A."/>
            <person name="Spatafora J.W."/>
            <person name="Turgeon B.G."/>
            <person name="de Wit P.J.G.M."/>
            <person name="Zhong S."/>
            <person name="Goodwin S.B."/>
            <person name="Grigoriev I.V."/>
        </authorList>
    </citation>
    <scope>NUCLEOTIDE SEQUENCE [LARGE SCALE GENOMIC DNA]</scope>
    <source>
        <strain evidence="3">C4 / ATCC 48331 / race T</strain>
    </source>
</reference>